<keyword evidence="2" id="KW-1185">Reference proteome</keyword>
<organism evidence="1 2">
    <name type="scientific">Chelydra serpentina</name>
    <name type="common">Snapping turtle</name>
    <name type="synonym">Testudo serpentina</name>
    <dbReference type="NCBI Taxonomy" id="8475"/>
    <lineage>
        <taxon>Eukaryota</taxon>
        <taxon>Metazoa</taxon>
        <taxon>Chordata</taxon>
        <taxon>Craniata</taxon>
        <taxon>Vertebrata</taxon>
        <taxon>Euteleostomi</taxon>
        <taxon>Archelosauria</taxon>
        <taxon>Testudinata</taxon>
        <taxon>Testudines</taxon>
        <taxon>Cryptodira</taxon>
        <taxon>Durocryptodira</taxon>
        <taxon>Americhelydia</taxon>
        <taxon>Chelydroidea</taxon>
        <taxon>Chelydridae</taxon>
        <taxon>Chelydra</taxon>
    </lineage>
</organism>
<reference evidence="1 2" key="1">
    <citation type="journal article" date="2020" name="G3 (Bethesda)">
        <title>Draft Genome of the Common Snapping Turtle, Chelydra serpentina, a Model for Phenotypic Plasticity in Reptiles.</title>
        <authorList>
            <person name="Das D."/>
            <person name="Singh S.K."/>
            <person name="Bierstedt J."/>
            <person name="Erickson A."/>
            <person name="Galli G.L.J."/>
            <person name="Crossley D.A. 2nd"/>
            <person name="Rhen T."/>
        </authorList>
    </citation>
    <scope>NUCLEOTIDE SEQUENCE [LARGE SCALE GENOMIC DNA]</scope>
    <source>
        <strain evidence="1">KW</strain>
    </source>
</reference>
<dbReference type="Gene3D" id="6.10.250.1040">
    <property type="match status" value="1"/>
</dbReference>
<proteinExistence type="predicted"/>
<evidence type="ECO:0000313" key="1">
    <source>
        <dbReference type="EMBL" id="KAG6928373.1"/>
    </source>
</evidence>
<comment type="caution">
    <text evidence="1">The sequence shown here is derived from an EMBL/GenBank/DDBJ whole genome shotgun (WGS) entry which is preliminary data.</text>
</comment>
<name>A0A8T1SIC1_CHESE</name>
<dbReference type="Proteomes" id="UP000765507">
    <property type="component" value="Unassembled WGS sequence"/>
</dbReference>
<dbReference type="EMBL" id="JAHGAV010000218">
    <property type="protein sequence ID" value="KAG6928373.1"/>
    <property type="molecule type" value="Genomic_DNA"/>
</dbReference>
<protein>
    <submittedName>
        <fullName evidence="1">Solute carrier family 9 member A4</fullName>
    </submittedName>
</protein>
<evidence type="ECO:0000313" key="2">
    <source>
        <dbReference type="Proteomes" id="UP000765507"/>
    </source>
</evidence>
<accession>A0A8T1SIC1</accession>
<sequence length="24" mass="2884">MMDHLKAGIEDICGHWSHYQLRDK</sequence>
<gene>
    <name evidence="1" type="ORF">G0U57_008161</name>
</gene>
<dbReference type="AlphaFoldDB" id="A0A8T1SIC1"/>